<feature type="signal peptide" evidence="2">
    <location>
        <begin position="1"/>
        <end position="21"/>
    </location>
</feature>
<dbReference type="Pfam" id="PF20606">
    <property type="entry name" value="DUF6799"/>
    <property type="match status" value="1"/>
</dbReference>
<accession>A0ABS0L5L7</accession>
<dbReference type="EMBL" id="JADWYK010000012">
    <property type="protein sequence ID" value="MBG8555387.1"/>
    <property type="molecule type" value="Genomic_DNA"/>
</dbReference>
<evidence type="ECO:0000256" key="1">
    <source>
        <dbReference type="SAM" id="MobiDB-lite"/>
    </source>
</evidence>
<reference evidence="4 5" key="1">
    <citation type="submission" date="2020-11" db="EMBL/GenBank/DDBJ databases">
        <title>Hymenobacter sp.</title>
        <authorList>
            <person name="Kim M.K."/>
        </authorList>
    </citation>
    <scope>NUCLEOTIDE SEQUENCE [LARGE SCALE GENOMIC DNA]</scope>
    <source>
        <strain evidence="4 5">BT594</strain>
    </source>
</reference>
<feature type="domain" description="DUF6799" evidence="3">
    <location>
        <begin position="25"/>
        <end position="84"/>
    </location>
</feature>
<protein>
    <recommendedName>
        <fullName evidence="3">DUF6799 domain-containing protein</fullName>
    </recommendedName>
</protein>
<organism evidence="4 5">
    <name type="scientific">Hymenobacter guriensis</name>
    <dbReference type="NCBI Taxonomy" id="2793065"/>
    <lineage>
        <taxon>Bacteria</taxon>
        <taxon>Pseudomonadati</taxon>
        <taxon>Bacteroidota</taxon>
        <taxon>Cytophagia</taxon>
        <taxon>Cytophagales</taxon>
        <taxon>Hymenobacteraceae</taxon>
        <taxon>Hymenobacter</taxon>
    </lineage>
</organism>
<gene>
    <name evidence="4" type="ORF">I5L79_17695</name>
</gene>
<evidence type="ECO:0000313" key="4">
    <source>
        <dbReference type="EMBL" id="MBG8555387.1"/>
    </source>
</evidence>
<dbReference type="Proteomes" id="UP000601099">
    <property type="component" value="Unassembled WGS sequence"/>
</dbReference>
<evidence type="ECO:0000259" key="3">
    <source>
        <dbReference type="Pfam" id="PF20606"/>
    </source>
</evidence>
<feature type="region of interest" description="Disordered" evidence="1">
    <location>
        <begin position="120"/>
        <end position="143"/>
    </location>
</feature>
<name>A0ABS0L5L7_9BACT</name>
<feature type="compositionally biased region" description="Basic residues" evidence="1">
    <location>
        <begin position="123"/>
        <end position="143"/>
    </location>
</feature>
<dbReference type="InterPro" id="IPR046478">
    <property type="entry name" value="DUF6799"/>
</dbReference>
<dbReference type="RefSeq" id="WP_196956404.1">
    <property type="nucleotide sequence ID" value="NZ_JADWYK010000012.1"/>
</dbReference>
<feature type="chain" id="PRO_5045559775" description="DUF6799 domain-containing protein" evidence="2">
    <location>
        <begin position="22"/>
        <end position="143"/>
    </location>
</feature>
<evidence type="ECO:0000313" key="5">
    <source>
        <dbReference type="Proteomes" id="UP000601099"/>
    </source>
</evidence>
<keyword evidence="5" id="KW-1185">Reference proteome</keyword>
<comment type="caution">
    <text evidence="4">The sequence shown here is derived from an EMBL/GenBank/DDBJ whole genome shotgun (WGS) entry which is preliminary data.</text>
</comment>
<sequence length="143" mass="15502">MRSILRFCVVGLLLLAAQAQAQSNDGFQRLHGQMYVVRNGQRRPMTHDAHLPTGHTITKDGFVVAANGQRTELREGQGCDLRGRAVAVSSTSQGLALASPGTTPRAQSQTTVLARLLGDNHPGRGHAWGKHKKAKKHKGRHDD</sequence>
<evidence type="ECO:0000256" key="2">
    <source>
        <dbReference type="SAM" id="SignalP"/>
    </source>
</evidence>
<proteinExistence type="predicted"/>
<keyword evidence="2" id="KW-0732">Signal</keyword>